<reference evidence="7 8" key="1">
    <citation type="journal article" date="2018" name="Microbiome">
        <title>Fine metagenomic profile of the Mediterranean stratified and mixed water columns revealed by assembly and recruitment.</title>
        <authorList>
            <person name="Haro-Moreno J.M."/>
            <person name="Lopez-Perez M."/>
            <person name="De La Torre J.R."/>
            <person name="Picazo A."/>
            <person name="Camacho A."/>
            <person name="Rodriguez-Valera F."/>
        </authorList>
    </citation>
    <scope>NUCLEOTIDE SEQUENCE [LARGE SCALE GENOMIC DNA]</scope>
    <source>
        <strain evidence="7">MED-G83</strain>
    </source>
</reference>
<accession>A0A368BN43</accession>
<dbReference type="AlphaFoldDB" id="A0A368BN43"/>
<dbReference type="Pfam" id="PF01795">
    <property type="entry name" value="Methyltransf_5"/>
    <property type="match status" value="1"/>
</dbReference>
<dbReference type="NCBIfam" id="TIGR00006">
    <property type="entry name" value="16S rRNA (cytosine(1402)-N(4))-methyltransferase RsmH"/>
    <property type="match status" value="1"/>
</dbReference>
<feature type="binding site" evidence="6">
    <location>
        <begin position="31"/>
        <end position="33"/>
    </location>
    <ligand>
        <name>S-adenosyl-L-methionine</name>
        <dbReference type="ChEBI" id="CHEBI:59789"/>
    </ligand>
</feature>
<evidence type="ECO:0000256" key="1">
    <source>
        <dbReference type="ARBA" id="ARBA00010396"/>
    </source>
</evidence>
<evidence type="ECO:0000256" key="4">
    <source>
        <dbReference type="ARBA" id="ARBA00022679"/>
    </source>
</evidence>
<evidence type="ECO:0000313" key="8">
    <source>
        <dbReference type="Proteomes" id="UP000252147"/>
    </source>
</evidence>
<evidence type="ECO:0000256" key="6">
    <source>
        <dbReference type="HAMAP-Rule" id="MF_01007"/>
    </source>
</evidence>
<dbReference type="HAMAP" id="MF_01007">
    <property type="entry name" value="16SrRNA_methyltr_H"/>
    <property type="match status" value="1"/>
</dbReference>
<dbReference type="PIRSF" id="PIRSF004486">
    <property type="entry name" value="MraW"/>
    <property type="match status" value="1"/>
</dbReference>
<dbReference type="EC" id="2.1.1.199" evidence="6"/>
<comment type="subcellular location">
    <subcellularLocation>
        <location evidence="6">Cytoplasm</location>
    </subcellularLocation>
</comment>
<keyword evidence="3 6" id="KW-0489">Methyltransferase</keyword>
<feature type="binding site" evidence="6">
    <location>
        <position position="100"/>
    </location>
    <ligand>
        <name>S-adenosyl-L-methionine</name>
        <dbReference type="ChEBI" id="CHEBI:59789"/>
    </ligand>
</feature>
<feature type="binding site" evidence="6">
    <location>
        <position position="93"/>
    </location>
    <ligand>
        <name>S-adenosyl-L-methionine</name>
        <dbReference type="ChEBI" id="CHEBI:59789"/>
    </ligand>
</feature>
<evidence type="ECO:0000256" key="5">
    <source>
        <dbReference type="ARBA" id="ARBA00022691"/>
    </source>
</evidence>
<evidence type="ECO:0000313" key="7">
    <source>
        <dbReference type="EMBL" id="RCL38738.1"/>
    </source>
</evidence>
<proteinExistence type="inferred from homology"/>
<gene>
    <name evidence="6" type="primary">rsmH</name>
    <name evidence="7" type="ORF">DBW97_01635</name>
</gene>
<dbReference type="GO" id="GO:0071424">
    <property type="term" value="F:rRNA (cytosine-N4-)-methyltransferase activity"/>
    <property type="evidence" value="ECO:0007669"/>
    <property type="project" value="UniProtKB-UniRule"/>
</dbReference>
<comment type="function">
    <text evidence="6">Specifically methylates the N4 position of cytidine in position 1402 (C1402) of 16S rRNA.</text>
</comment>
<dbReference type="SUPFAM" id="SSF81799">
    <property type="entry name" value="Putative methyltransferase TM0872, insert domain"/>
    <property type="match status" value="1"/>
</dbReference>
<comment type="caution">
    <text evidence="7">The sequence shown here is derived from an EMBL/GenBank/DDBJ whole genome shotgun (WGS) entry which is preliminary data.</text>
</comment>
<keyword evidence="4 6" id="KW-0808">Transferase</keyword>
<keyword evidence="2 6" id="KW-0698">rRNA processing</keyword>
<dbReference type="InterPro" id="IPR002903">
    <property type="entry name" value="RsmH"/>
</dbReference>
<dbReference type="Gene3D" id="3.40.50.150">
    <property type="entry name" value="Vaccinia Virus protein VP39"/>
    <property type="match status" value="1"/>
</dbReference>
<dbReference type="InterPro" id="IPR029063">
    <property type="entry name" value="SAM-dependent_MTases_sf"/>
</dbReference>
<evidence type="ECO:0000256" key="2">
    <source>
        <dbReference type="ARBA" id="ARBA00022552"/>
    </source>
</evidence>
<evidence type="ECO:0000256" key="3">
    <source>
        <dbReference type="ARBA" id="ARBA00022603"/>
    </source>
</evidence>
<feature type="binding site" evidence="6">
    <location>
        <position position="51"/>
    </location>
    <ligand>
        <name>S-adenosyl-L-methionine</name>
        <dbReference type="ChEBI" id="CHEBI:59789"/>
    </ligand>
</feature>
<dbReference type="Proteomes" id="UP000252147">
    <property type="component" value="Unassembled WGS sequence"/>
</dbReference>
<dbReference type="GO" id="GO:0005737">
    <property type="term" value="C:cytoplasm"/>
    <property type="evidence" value="ECO:0007669"/>
    <property type="project" value="UniProtKB-SubCell"/>
</dbReference>
<name>A0A368BN43_9GAMM</name>
<comment type="similarity">
    <text evidence="1 6">Belongs to the methyltransferase superfamily. RsmH family.</text>
</comment>
<dbReference type="InterPro" id="IPR023397">
    <property type="entry name" value="SAM-dep_MeTrfase_MraW_recog"/>
</dbReference>
<sequence>MKHVPVLFNKAVESLVQNADGNYVDCTFGQGGHSKEILRTLSSKGNLNAFDLDELAEVEAKKIKNPNFSFHKTNFKNIGDYFNDDELDGILIDCGVSSPQIDEPSRGFSFMRDGPLDMRFGKQVKLSCESIINNYAYKDLVRIFKEYGEETESKRIAREIVAKREQDRIISTKQLSNLIENIKKIKTKKNPSTKVFQALRMEVNQELDNLKICLSRAKRLLKKNGRLVVISFHSLEDRIVKNYFKTEERLHEKDIPLLSEQVQKKKFLVSSVITPEESELVSNVRARSAKMRVVTKL</sequence>
<protein>
    <recommendedName>
        <fullName evidence="6">Ribosomal RNA small subunit methyltransferase H</fullName>
        <ecNumber evidence="6">2.1.1.199</ecNumber>
    </recommendedName>
    <alternativeName>
        <fullName evidence="6">16S rRNA m(4)C1402 methyltransferase</fullName>
    </alternativeName>
    <alternativeName>
        <fullName evidence="6">rRNA (cytosine-N(4)-)-methyltransferase RsmH</fullName>
    </alternativeName>
</protein>
<dbReference type="Gene3D" id="1.10.150.170">
    <property type="entry name" value="Putative methyltransferase TM0872, insert domain"/>
    <property type="match status" value="1"/>
</dbReference>
<dbReference type="GO" id="GO:0070475">
    <property type="term" value="P:rRNA base methylation"/>
    <property type="evidence" value="ECO:0007669"/>
    <property type="project" value="UniProtKB-UniRule"/>
</dbReference>
<feature type="binding site" evidence="6">
    <location>
        <position position="75"/>
    </location>
    <ligand>
        <name>S-adenosyl-L-methionine</name>
        <dbReference type="ChEBI" id="CHEBI:59789"/>
    </ligand>
</feature>
<organism evidence="7 8">
    <name type="scientific">SAR86 cluster bacterium</name>
    <dbReference type="NCBI Taxonomy" id="2030880"/>
    <lineage>
        <taxon>Bacteria</taxon>
        <taxon>Pseudomonadati</taxon>
        <taxon>Pseudomonadota</taxon>
        <taxon>Gammaproteobacteria</taxon>
        <taxon>SAR86 cluster</taxon>
    </lineage>
</organism>
<keyword evidence="5 6" id="KW-0949">S-adenosyl-L-methionine</keyword>
<dbReference type="PANTHER" id="PTHR11265">
    <property type="entry name" value="S-ADENOSYL-METHYLTRANSFERASE MRAW"/>
    <property type="match status" value="1"/>
</dbReference>
<dbReference type="SUPFAM" id="SSF53335">
    <property type="entry name" value="S-adenosyl-L-methionine-dependent methyltransferases"/>
    <property type="match status" value="1"/>
</dbReference>
<comment type="catalytic activity">
    <reaction evidence="6">
        <text>cytidine(1402) in 16S rRNA + S-adenosyl-L-methionine = N(4)-methylcytidine(1402) in 16S rRNA + S-adenosyl-L-homocysteine + H(+)</text>
        <dbReference type="Rhea" id="RHEA:42928"/>
        <dbReference type="Rhea" id="RHEA-COMP:10286"/>
        <dbReference type="Rhea" id="RHEA-COMP:10287"/>
        <dbReference type="ChEBI" id="CHEBI:15378"/>
        <dbReference type="ChEBI" id="CHEBI:57856"/>
        <dbReference type="ChEBI" id="CHEBI:59789"/>
        <dbReference type="ChEBI" id="CHEBI:74506"/>
        <dbReference type="ChEBI" id="CHEBI:82748"/>
        <dbReference type="EC" id="2.1.1.199"/>
    </reaction>
</comment>
<dbReference type="PANTHER" id="PTHR11265:SF0">
    <property type="entry name" value="12S RRNA N4-METHYLCYTIDINE METHYLTRANSFERASE"/>
    <property type="match status" value="1"/>
</dbReference>
<keyword evidence="6" id="KW-0963">Cytoplasm</keyword>
<dbReference type="EMBL" id="QOPD01000002">
    <property type="protein sequence ID" value="RCL38738.1"/>
    <property type="molecule type" value="Genomic_DNA"/>
</dbReference>